<feature type="compositionally biased region" description="Basic and acidic residues" evidence="1">
    <location>
        <begin position="74"/>
        <end position="83"/>
    </location>
</feature>
<reference evidence="4" key="1">
    <citation type="submission" date="2024-06" db="EMBL/GenBank/DDBJ databases">
        <authorList>
            <person name="Ryan C."/>
        </authorList>
    </citation>
    <scope>NUCLEOTIDE SEQUENCE [LARGE SCALE GENOMIC DNA]</scope>
</reference>
<accession>A0ABC9BEP7</accession>
<dbReference type="AlphaFoldDB" id="A0ABC9BEP7"/>
<protein>
    <recommendedName>
        <fullName evidence="2">DUF3615 domain-containing protein</fullName>
    </recommendedName>
</protein>
<feature type="compositionally biased region" description="Pro residues" evidence="1">
    <location>
        <begin position="62"/>
        <end position="72"/>
    </location>
</feature>
<feature type="compositionally biased region" description="Low complexity" evidence="1">
    <location>
        <begin position="1"/>
        <end position="19"/>
    </location>
</feature>
<sequence length="232" mass="25640">MRRAKATTVATMRRATATRNRVDAVGAPPQPGEAGSEPSQFLRVEMPYNSSESLLDLGRVEPSPPPPPPAPARAPEKKGPHDLRANPKVMLAQAKRFATGVLEHYNKKKKIKFELLDAKPVIGIPEPHCCYAHINFTARSSKEDSEEQLFFAELYHCSKRRSPSGFIVTCCEPLGHDSAVGQKFGKPEGTSAVRKNADFTHCFACTNKMLHPRGEHYVAGHCNVPYAYDSMR</sequence>
<evidence type="ECO:0000256" key="1">
    <source>
        <dbReference type="SAM" id="MobiDB-lite"/>
    </source>
</evidence>
<evidence type="ECO:0000313" key="4">
    <source>
        <dbReference type="Proteomes" id="UP001497457"/>
    </source>
</evidence>
<evidence type="ECO:0000313" key="3">
    <source>
        <dbReference type="EMBL" id="CAL4999787.1"/>
    </source>
</evidence>
<feature type="domain" description="DUF3615" evidence="2">
    <location>
        <begin position="101"/>
        <end position="212"/>
    </location>
</feature>
<dbReference type="InterPro" id="IPR022059">
    <property type="entry name" value="DUF3615"/>
</dbReference>
<dbReference type="PANTHER" id="PTHR33326">
    <property type="entry name" value="OS05G0543800 PROTEIN"/>
    <property type="match status" value="1"/>
</dbReference>
<name>A0ABC9BEP7_9POAL</name>
<keyword evidence="4" id="KW-1185">Reference proteome</keyword>
<proteinExistence type="predicted"/>
<organism evidence="3 4">
    <name type="scientific">Urochloa decumbens</name>
    <dbReference type="NCBI Taxonomy" id="240449"/>
    <lineage>
        <taxon>Eukaryota</taxon>
        <taxon>Viridiplantae</taxon>
        <taxon>Streptophyta</taxon>
        <taxon>Embryophyta</taxon>
        <taxon>Tracheophyta</taxon>
        <taxon>Spermatophyta</taxon>
        <taxon>Magnoliopsida</taxon>
        <taxon>Liliopsida</taxon>
        <taxon>Poales</taxon>
        <taxon>Poaceae</taxon>
        <taxon>PACMAD clade</taxon>
        <taxon>Panicoideae</taxon>
        <taxon>Panicodae</taxon>
        <taxon>Paniceae</taxon>
        <taxon>Melinidinae</taxon>
        <taxon>Urochloa</taxon>
    </lineage>
</organism>
<gene>
    <name evidence="3" type="ORF">URODEC1_LOCUS64523</name>
</gene>
<dbReference type="EMBL" id="OZ075135">
    <property type="protein sequence ID" value="CAL4999787.1"/>
    <property type="molecule type" value="Genomic_DNA"/>
</dbReference>
<dbReference type="Proteomes" id="UP001497457">
    <property type="component" value="Chromosome 25rd"/>
</dbReference>
<dbReference type="PANTHER" id="PTHR33326:SF45">
    <property type="entry name" value="OS05G0477500 PROTEIN"/>
    <property type="match status" value="1"/>
</dbReference>
<evidence type="ECO:0000259" key="2">
    <source>
        <dbReference type="Pfam" id="PF12274"/>
    </source>
</evidence>
<feature type="region of interest" description="Disordered" evidence="1">
    <location>
        <begin position="1"/>
        <end position="83"/>
    </location>
</feature>
<reference evidence="3 4" key="2">
    <citation type="submission" date="2024-10" db="EMBL/GenBank/DDBJ databases">
        <authorList>
            <person name="Ryan C."/>
        </authorList>
    </citation>
    <scope>NUCLEOTIDE SEQUENCE [LARGE SCALE GENOMIC DNA]</scope>
</reference>
<dbReference type="Pfam" id="PF12274">
    <property type="entry name" value="DUF3615"/>
    <property type="match status" value="1"/>
</dbReference>